<protein>
    <submittedName>
        <fullName evidence="2">Uncharacterized protein</fullName>
    </submittedName>
</protein>
<feature type="transmembrane region" description="Helical" evidence="1">
    <location>
        <begin position="239"/>
        <end position="260"/>
    </location>
</feature>
<evidence type="ECO:0000256" key="1">
    <source>
        <dbReference type="SAM" id="Phobius"/>
    </source>
</evidence>
<name>A0A381PYZ0_9ZZZZ</name>
<feature type="transmembrane region" description="Helical" evidence="1">
    <location>
        <begin position="280"/>
        <end position="300"/>
    </location>
</feature>
<keyword evidence="1" id="KW-0812">Transmembrane</keyword>
<dbReference type="PANTHER" id="PTHR31272">
    <property type="entry name" value="CYTOCHROME C-TYPE BIOGENESIS PROTEIN HI_1454-RELATED"/>
    <property type="match status" value="1"/>
</dbReference>
<dbReference type="PANTHER" id="PTHR31272:SF4">
    <property type="entry name" value="CYTOCHROME C-TYPE BIOGENESIS PROTEIN HI_1454-RELATED"/>
    <property type="match status" value="1"/>
</dbReference>
<organism evidence="2">
    <name type="scientific">marine metagenome</name>
    <dbReference type="NCBI Taxonomy" id="408172"/>
    <lineage>
        <taxon>unclassified sequences</taxon>
        <taxon>metagenomes</taxon>
        <taxon>ecological metagenomes</taxon>
    </lineage>
</organism>
<feature type="transmembrane region" description="Helical" evidence="1">
    <location>
        <begin position="155"/>
        <end position="179"/>
    </location>
</feature>
<sequence length="301" mass="31002">MFQLISKAINFSNPNFMRSVVLPVVVAAVALATAFIGALIIGSDSGIDDVNLFVERLSGDSSSWLGGLVGASALFALAAGMASAVNPCGFAMLPAYLGMYLGDAGDPEKAVRPIQQIGRAVLVGLTVTTGFVVLFGIVGLIIGLGASFIGDLLQWLGLFIGIGLALVGARMVGGGKLYTGVAARAASHMGNPAQVSMKGYFIFGISYGTASLSCTLPIFLAVVGISVAGRGAPLVLSDFLLFALGMGMVIMALTLGMAFFKTAMVGALRKILPYTQPVGAWLMVIAGTYIVFYWLTIGGLL</sequence>
<feature type="transmembrane region" description="Helical" evidence="1">
    <location>
        <begin position="200"/>
        <end position="227"/>
    </location>
</feature>
<accession>A0A381PYZ0</accession>
<proteinExistence type="predicted"/>
<dbReference type="InterPro" id="IPR051790">
    <property type="entry name" value="Cytochrome_c-biogenesis_DsbD"/>
</dbReference>
<feature type="transmembrane region" description="Helical" evidence="1">
    <location>
        <begin position="63"/>
        <end position="85"/>
    </location>
</feature>
<dbReference type="EMBL" id="UINC01001095">
    <property type="protein sequence ID" value="SUZ70613.1"/>
    <property type="molecule type" value="Genomic_DNA"/>
</dbReference>
<dbReference type="AlphaFoldDB" id="A0A381PYZ0"/>
<evidence type="ECO:0000313" key="2">
    <source>
        <dbReference type="EMBL" id="SUZ70613.1"/>
    </source>
</evidence>
<keyword evidence="1" id="KW-0472">Membrane</keyword>
<feature type="transmembrane region" description="Helical" evidence="1">
    <location>
        <begin position="121"/>
        <end position="149"/>
    </location>
</feature>
<keyword evidence="1" id="KW-1133">Transmembrane helix</keyword>
<reference evidence="2" key="1">
    <citation type="submission" date="2018-05" db="EMBL/GenBank/DDBJ databases">
        <authorList>
            <person name="Lanie J.A."/>
            <person name="Ng W.-L."/>
            <person name="Kazmierczak K.M."/>
            <person name="Andrzejewski T.M."/>
            <person name="Davidsen T.M."/>
            <person name="Wayne K.J."/>
            <person name="Tettelin H."/>
            <person name="Glass J.I."/>
            <person name="Rusch D."/>
            <person name="Podicherti R."/>
            <person name="Tsui H.-C.T."/>
            <person name="Winkler M.E."/>
        </authorList>
    </citation>
    <scope>NUCLEOTIDE SEQUENCE</scope>
</reference>
<feature type="transmembrane region" description="Helical" evidence="1">
    <location>
        <begin position="20"/>
        <end position="43"/>
    </location>
</feature>
<gene>
    <name evidence="2" type="ORF">METZ01_LOCUS23467</name>
</gene>